<feature type="region of interest" description="Disordered" evidence="1">
    <location>
        <begin position="1194"/>
        <end position="1213"/>
    </location>
</feature>
<name>A0AAD8BTX9_BIOPF</name>
<dbReference type="Proteomes" id="UP001233172">
    <property type="component" value="Unassembled WGS sequence"/>
</dbReference>
<dbReference type="EMBL" id="JASAOG010000033">
    <property type="protein sequence ID" value="KAK0060806.1"/>
    <property type="molecule type" value="Genomic_DNA"/>
</dbReference>
<evidence type="ECO:0000256" key="1">
    <source>
        <dbReference type="SAM" id="MobiDB-lite"/>
    </source>
</evidence>
<feature type="region of interest" description="Disordered" evidence="1">
    <location>
        <begin position="686"/>
        <end position="741"/>
    </location>
</feature>
<organism evidence="2 3">
    <name type="scientific">Biomphalaria pfeifferi</name>
    <name type="common">Bloodfluke planorb</name>
    <name type="synonym">Freshwater snail</name>
    <dbReference type="NCBI Taxonomy" id="112525"/>
    <lineage>
        <taxon>Eukaryota</taxon>
        <taxon>Metazoa</taxon>
        <taxon>Spiralia</taxon>
        <taxon>Lophotrochozoa</taxon>
        <taxon>Mollusca</taxon>
        <taxon>Gastropoda</taxon>
        <taxon>Heterobranchia</taxon>
        <taxon>Euthyneura</taxon>
        <taxon>Panpulmonata</taxon>
        <taxon>Hygrophila</taxon>
        <taxon>Lymnaeoidea</taxon>
        <taxon>Planorbidae</taxon>
        <taxon>Biomphalaria</taxon>
    </lineage>
</organism>
<protein>
    <submittedName>
        <fullName evidence="2">Uncharacterized protein</fullName>
    </submittedName>
</protein>
<evidence type="ECO:0000313" key="2">
    <source>
        <dbReference type="EMBL" id="KAK0060806.1"/>
    </source>
</evidence>
<feature type="compositionally biased region" description="Acidic residues" evidence="1">
    <location>
        <begin position="1120"/>
        <end position="1142"/>
    </location>
</feature>
<reference evidence="2" key="1">
    <citation type="journal article" date="2023" name="PLoS Negl. Trop. Dis.">
        <title>A genome sequence for Biomphalaria pfeifferi, the major vector snail for the human-infecting parasite Schistosoma mansoni.</title>
        <authorList>
            <person name="Bu L."/>
            <person name="Lu L."/>
            <person name="Laidemitt M.R."/>
            <person name="Zhang S.M."/>
            <person name="Mutuku M."/>
            <person name="Mkoji G."/>
            <person name="Steinauer M."/>
            <person name="Loker E.S."/>
        </authorList>
    </citation>
    <scope>NUCLEOTIDE SEQUENCE</scope>
    <source>
        <strain evidence="2">KasaAsao</strain>
    </source>
</reference>
<feature type="region of interest" description="Disordered" evidence="1">
    <location>
        <begin position="1285"/>
        <end position="1308"/>
    </location>
</feature>
<keyword evidence="3" id="KW-1185">Reference proteome</keyword>
<feature type="region of interest" description="Disordered" evidence="1">
    <location>
        <begin position="901"/>
        <end position="931"/>
    </location>
</feature>
<proteinExistence type="predicted"/>
<evidence type="ECO:0000313" key="3">
    <source>
        <dbReference type="Proteomes" id="UP001233172"/>
    </source>
</evidence>
<sequence length="1426" mass="157123">MDMVAAYVRRIFVNVTRGRGSQNVSKTSKTKKRDDAGEKVAVAAPVAAALAANESVFNEAEDDNVEYPDVFDDETIVCRNNDIDSLQRGECIKILPRSSGSSSQVSWTDDLSGIVDLIPTYRKVSVYSFIPSDAEPDGWTFNSNRNYSVFSDSEYSEVQSGTESRKLSVVSGLSDADFMFEDACEDQTEVTNHELFIPTFNALIENRDQCSLINEPRGLNLHTIDTKGHPRHIVYQEEVAGKHQNIPEKEKLISEGRTLDTKVMPPKHSSTPAKSNADLISVVSNDVQQRRTPVGAQQNMCDCNLNHSLTDSLVIPSIQRQKDIEGCNSLKTTSSNVCTISEQNSENVSTEYNYCEHFNSSVVNCQMDGSASNSTNVDIFETLTSGLNPDKIADPEVIPLPLWGKDIAFKLPGPKALRTKDQPELSAIKNITQNHPSASTLPCKDNLAEVSKQSADVFPHSLVTKDAMVGPHSSQHQSTTNQTSAFIYQGVEDQQNSESCSTDQGLPNSHQTANCIREESDHPHCCQHDLIANENVSEPQKTIPYCGDNNNRDLCSAQWKDETLSETCNNTESLERLTICCKPAGNNTESLEGLTTCSRPACNNTESLKGLTTCSRPACNNTESLEGLTTCSRPACNNTESLEGRTTCSRPACNKTESLEGRTTCSRPACNNTESLEEELTVKVPNSGVQSSCSKPAYNDTESLEELTTCSRPSSDKNDSPQKETIGLSNSSTTTYNDDQWTGTKTENISVNIDKRSGINDTKTKINNIKTDKNIIQTNNQTIEERNHIIGNDETIKDCNNTLCDVETFNEDNQTCSNVETFKEVNQTLSDVETLKEVNQTLSDVETLKEEDLLHKRDGEVFIKEKECHSNHLSPDSNTFATLHDKEVFLGTKCVNKENKNISNSTDCAQTNKDDVDKPNSNADKATLNSNIGTKSDSIELAKVDAKLSENDAKLTNTSSKHKPDNNLIQTDLRILIETPGILEDKIKQSQVQTSTLEMNKADNSKVNKSSQESTLAEPVDFILVCDTDMLTISCDYKIFLPTDKGSDSSCVANNNIISSNSASESSSCAEVRRQSSTTLEIDQCDSNYYTLGIPLSLSGSDIVVTSGDSAEVSAITLSDESDSSESEKEEDEAVCSESNDSEDVDDIIFVNFVSPSTTIPLDLIPRHPTLTSASPKKPELDYTCFFDDQLIEEDENSSSYESGDDDDDSSEEEFVNVMKNTKLKVLPVIYEDDADHFQSNDISDDEELERFEDALSFNLREPVGISTRFKDYLIVRSIHNGQPHRLSEKEEGSIHNGQPHRLSEKGEGSSFLNDELLKTELKTNSCIKTLGSNGKHCFKVNPEMSKLLKILSLLGMSRDLSHHLPVTSLRSVIRIQCRQLGLIPGKNLTTTGGCILSKSALHPVFCVLEQVREHPSSLTLTLDNL</sequence>
<feature type="region of interest" description="Disordered" evidence="1">
    <location>
        <begin position="1117"/>
        <end position="1142"/>
    </location>
</feature>
<feature type="compositionally biased region" description="Polar residues" evidence="1">
    <location>
        <begin position="727"/>
        <end position="741"/>
    </location>
</feature>
<accession>A0AAD8BTX9</accession>
<feature type="compositionally biased region" description="Polar residues" evidence="1">
    <location>
        <begin position="919"/>
        <end position="931"/>
    </location>
</feature>
<reference evidence="2" key="2">
    <citation type="submission" date="2023-04" db="EMBL/GenBank/DDBJ databases">
        <authorList>
            <person name="Bu L."/>
            <person name="Lu L."/>
            <person name="Laidemitt M.R."/>
            <person name="Zhang S.M."/>
            <person name="Mutuku M."/>
            <person name="Mkoji G."/>
            <person name="Steinauer M."/>
            <person name="Loker E.S."/>
        </authorList>
    </citation>
    <scope>NUCLEOTIDE SEQUENCE</scope>
    <source>
        <strain evidence="2">KasaAsao</strain>
        <tissue evidence="2">Whole Snail</tissue>
    </source>
</reference>
<comment type="caution">
    <text evidence="2">The sequence shown here is derived from an EMBL/GenBank/DDBJ whole genome shotgun (WGS) entry which is preliminary data.</text>
</comment>
<gene>
    <name evidence="2" type="ORF">Bpfe_009675</name>
</gene>
<feature type="compositionally biased region" description="Polar residues" evidence="1">
    <location>
        <begin position="901"/>
        <end position="911"/>
    </location>
</feature>